<feature type="compositionally biased region" description="Acidic residues" evidence="1">
    <location>
        <begin position="104"/>
        <end position="113"/>
    </location>
</feature>
<feature type="compositionally biased region" description="Acidic residues" evidence="1">
    <location>
        <begin position="68"/>
        <end position="81"/>
    </location>
</feature>
<accession>A0ABQ4Y0I7</accession>
<comment type="caution">
    <text evidence="2">The sequence shown here is derived from an EMBL/GenBank/DDBJ whole genome shotgun (WGS) entry which is preliminary data.</text>
</comment>
<reference evidence="2" key="2">
    <citation type="submission" date="2022-01" db="EMBL/GenBank/DDBJ databases">
        <authorList>
            <person name="Yamashiro T."/>
            <person name="Shiraishi A."/>
            <person name="Satake H."/>
            <person name="Nakayama K."/>
        </authorList>
    </citation>
    <scope>NUCLEOTIDE SEQUENCE</scope>
</reference>
<organism evidence="2 3">
    <name type="scientific">Tanacetum coccineum</name>
    <dbReference type="NCBI Taxonomy" id="301880"/>
    <lineage>
        <taxon>Eukaryota</taxon>
        <taxon>Viridiplantae</taxon>
        <taxon>Streptophyta</taxon>
        <taxon>Embryophyta</taxon>
        <taxon>Tracheophyta</taxon>
        <taxon>Spermatophyta</taxon>
        <taxon>Magnoliopsida</taxon>
        <taxon>eudicotyledons</taxon>
        <taxon>Gunneridae</taxon>
        <taxon>Pentapetalae</taxon>
        <taxon>asterids</taxon>
        <taxon>campanulids</taxon>
        <taxon>Asterales</taxon>
        <taxon>Asteraceae</taxon>
        <taxon>Asteroideae</taxon>
        <taxon>Anthemideae</taxon>
        <taxon>Anthemidinae</taxon>
        <taxon>Tanacetum</taxon>
    </lineage>
</organism>
<dbReference type="EMBL" id="BQNB010009961">
    <property type="protein sequence ID" value="GJS70850.1"/>
    <property type="molecule type" value="Genomic_DNA"/>
</dbReference>
<dbReference type="Proteomes" id="UP001151760">
    <property type="component" value="Unassembled WGS sequence"/>
</dbReference>
<feature type="compositionally biased region" description="Basic and acidic residues" evidence="1">
    <location>
        <begin position="134"/>
        <end position="145"/>
    </location>
</feature>
<proteinExistence type="predicted"/>
<feature type="region of interest" description="Disordered" evidence="1">
    <location>
        <begin position="1"/>
        <end position="145"/>
    </location>
</feature>
<evidence type="ECO:0000313" key="2">
    <source>
        <dbReference type="EMBL" id="GJS70850.1"/>
    </source>
</evidence>
<keyword evidence="3" id="KW-1185">Reference proteome</keyword>
<feature type="compositionally biased region" description="Acidic residues" evidence="1">
    <location>
        <begin position="410"/>
        <end position="425"/>
    </location>
</feature>
<gene>
    <name evidence="2" type="ORF">Tco_0703691</name>
</gene>
<feature type="compositionally biased region" description="Polar residues" evidence="1">
    <location>
        <begin position="39"/>
        <end position="48"/>
    </location>
</feature>
<evidence type="ECO:0000313" key="3">
    <source>
        <dbReference type="Proteomes" id="UP001151760"/>
    </source>
</evidence>
<feature type="compositionally biased region" description="Basic and acidic residues" evidence="1">
    <location>
        <begin position="82"/>
        <end position="103"/>
    </location>
</feature>
<feature type="compositionally biased region" description="Basic and acidic residues" evidence="1">
    <location>
        <begin position="444"/>
        <end position="454"/>
    </location>
</feature>
<feature type="compositionally biased region" description="Acidic residues" evidence="1">
    <location>
        <begin position="121"/>
        <end position="130"/>
    </location>
</feature>
<name>A0ABQ4Y0I7_9ASTR</name>
<feature type="region of interest" description="Disordered" evidence="1">
    <location>
        <begin position="370"/>
        <end position="471"/>
    </location>
</feature>
<evidence type="ECO:0000256" key="1">
    <source>
        <dbReference type="SAM" id="MobiDB-lite"/>
    </source>
</evidence>
<reference evidence="2" key="1">
    <citation type="journal article" date="2022" name="Int. J. Mol. Sci.">
        <title>Draft Genome of Tanacetum Coccineum: Genomic Comparison of Closely Related Tanacetum-Family Plants.</title>
        <authorList>
            <person name="Yamashiro T."/>
            <person name="Shiraishi A."/>
            <person name="Nakayama K."/>
            <person name="Satake H."/>
        </authorList>
    </citation>
    <scope>NUCLEOTIDE SEQUENCE</scope>
</reference>
<feature type="compositionally biased region" description="Basic and acidic residues" evidence="1">
    <location>
        <begin position="49"/>
        <end position="67"/>
    </location>
</feature>
<sequence length="471" mass="52187">MQALKESKKISRRQPGTGGSSKGTGRIPGVPNESAVIPATSSEGTGSKQESEYSKEGDDDEKIKWVDTDEEEEKNDDDDDKSIDLKKTEDEKTNDEFVHGEEHVQDDDEEIDDEFVHGDEQVNDDEDEEMTNAKVEESRNGDAKITDAAKADAKKTEEIPQIQSSSTLTVPVSVIFEHSILTPIPETPSVAPATTLLPPPHVSSIPPVLLQTTPLITTETPSGKMILDPLHAVIQRVSVMERDVQELKEVDRTTTILASLRVKIPSAVNVYLGTTSYKEMIEESVQANLIYESIVKNELENTLLLVAQSSSQAQSSLKAAESLFEYELKIILFENIDKSCSYLTHEKHQALFDALLNSMSLDDAIAHGQVDPKKVLRKRDRDDKDPSAGPNQGKPPAKTSKSGKSVTIEEPVEEPVFEMAFDDIEQTINDVVTDADQIPNDSTQSKDKATKQDWFKQLPRPPTPDPEWNKR</sequence>
<feature type="compositionally biased region" description="Basic and acidic residues" evidence="1">
    <location>
        <begin position="370"/>
        <end position="386"/>
    </location>
</feature>
<protein>
    <submittedName>
        <fullName evidence="2">Uncharacterized protein</fullName>
    </submittedName>
</protein>